<name>A0A4Y8AUH8_9FLAO</name>
<dbReference type="Pfam" id="PF00535">
    <property type="entry name" value="Glycos_transf_2"/>
    <property type="match status" value="1"/>
</dbReference>
<dbReference type="Gene3D" id="3.90.550.10">
    <property type="entry name" value="Spore Coat Polysaccharide Biosynthesis Protein SpsA, Chain A"/>
    <property type="match status" value="1"/>
</dbReference>
<gene>
    <name evidence="6" type="ORF">E2488_08240</name>
</gene>
<reference evidence="6 7" key="1">
    <citation type="journal article" date="2011" name="J. Microbiol.">
        <title>Gramella jeungdoensis sp. nov., isolated from a solar saltern in Korea.</title>
        <authorList>
            <person name="Joung Y."/>
            <person name="Kim H."/>
            <person name="Jang T."/>
            <person name="Ahn T.S."/>
            <person name="Joh K."/>
        </authorList>
    </citation>
    <scope>NUCLEOTIDE SEQUENCE [LARGE SCALE GENOMIC DNA]</scope>
    <source>
        <strain evidence="6 7">KCTC 23123</strain>
    </source>
</reference>
<keyword evidence="2" id="KW-0328">Glycosyltransferase</keyword>
<organism evidence="6 7">
    <name type="scientific">Gramella jeungdoensis</name>
    <dbReference type="NCBI Taxonomy" id="708091"/>
    <lineage>
        <taxon>Bacteria</taxon>
        <taxon>Pseudomonadati</taxon>
        <taxon>Bacteroidota</taxon>
        <taxon>Flavobacteriia</taxon>
        <taxon>Flavobacteriales</taxon>
        <taxon>Flavobacteriaceae</taxon>
        <taxon>Christiangramia</taxon>
    </lineage>
</organism>
<comment type="similarity">
    <text evidence="1">Belongs to the glycosyltransferase 2 family.</text>
</comment>
<feature type="transmembrane region" description="Helical" evidence="4">
    <location>
        <begin position="6"/>
        <end position="29"/>
    </location>
</feature>
<dbReference type="InterPro" id="IPR029044">
    <property type="entry name" value="Nucleotide-diphossugar_trans"/>
</dbReference>
<keyword evidence="4" id="KW-0472">Membrane</keyword>
<evidence type="ECO:0000256" key="3">
    <source>
        <dbReference type="ARBA" id="ARBA00022679"/>
    </source>
</evidence>
<dbReference type="RefSeq" id="WP_134247858.1">
    <property type="nucleotide sequence ID" value="NZ_SNQI01000002.1"/>
</dbReference>
<keyword evidence="7" id="KW-1185">Reference proteome</keyword>
<dbReference type="Proteomes" id="UP000298517">
    <property type="component" value="Unassembled WGS sequence"/>
</dbReference>
<evidence type="ECO:0000256" key="1">
    <source>
        <dbReference type="ARBA" id="ARBA00006739"/>
    </source>
</evidence>
<dbReference type="PANTHER" id="PTHR43630">
    <property type="entry name" value="POLY-BETA-1,6-N-ACETYL-D-GLUCOSAMINE SYNTHASE"/>
    <property type="match status" value="1"/>
</dbReference>
<feature type="transmembrane region" description="Helical" evidence="4">
    <location>
        <begin position="310"/>
        <end position="328"/>
    </location>
</feature>
<sequence length="370" mass="43156">MLEYLFIAFIVIFCIQCIFYLFLFGNFAFSKKTVQNNDFEQAVSVIICAKNEAENLKKNIPYFLEQNYSNFEIVLINDASRDASLEIMKQFKSNYPTKIKLVDVVPNEQFWGSKKYALTLGIKAATHEYLLFSDADCKPVSKNWIQEMSNNFSSQKQLVLGYGTYKKIENSILNKLIRFETLFTAIQYFSYAKVGIPYMGVGRNLAYTKATFFDANGFVNHMHRIKSGDDDLFINQVATKNNTAYCISKDSFTESTPKTSFKNWLQQKRRHISTASHYKPIHKYLLVLFFSSQLLFWLFGIILLSFQFNLINVLLILVLRQLFFYLSVGFSAKKLNETDLILLLPFYEIFLIFIQLFIFIKNLISKPTHW</sequence>
<comment type="caution">
    <text evidence="6">The sequence shown here is derived from an EMBL/GenBank/DDBJ whole genome shotgun (WGS) entry which is preliminary data.</text>
</comment>
<dbReference type="OrthoDB" id="9800276at2"/>
<dbReference type="InterPro" id="IPR001173">
    <property type="entry name" value="Glyco_trans_2-like"/>
</dbReference>
<accession>A0A4Y8AUH8</accession>
<dbReference type="AlphaFoldDB" id="A0A4Y8AUH8"/>
<evidence type="ECO:0000256" key="4">
    <source>
        <dbReference type="SAM" id="Phobius"/>
    </source>
</evidence>
<evidence type="ECO:0000313" key="7">
    <source>
        <dbReference type="Proteomes" id="UP000298517"/>
    </source>
</evidence>
<keyword evidence="4" id="KW-0812">Transmembrane</keyword>
<feature type="transmembrane region" description="Helical" evidence="4">
    <location>
        <begin position="340"/>
        <end position="360"/>
    </location>
</feature>
<proteinExistence type="inferred from homology"/>
<keyword evidence="4" id="KW-1133">Transmembrane helix</keyword>
<dbReference type="GO" id="GO:0016757">
    <property type="term" value="F:glycosyltransferase activity"/>
    <property type="evidence" value="ECO:0007669"/>
    <property type="project" value="UniProtKB-KW"/>
</dbReference>
<keyword evidence="3 6" id="KW-0808">Transferase</keyword>
<evidence type="ECO:0000313" key="6">
    <source>
        <dbReference type="EMBL" id="TEW75488.1"/>
    </source>
</evidence>
<protein>
    <submittedName>
        <fullName evidence="6">Glycosyltransferase</fullName>
    </submittedName>
</protein>
<dbReference type="SUPFAM" id="SSF53448">
    <property type="entry name" value="Nucleotide-diphospho-sugar transferases"/>
    <property type="match status" value="1"/>
</dbReference>
<evidence type="ECO:0000259" key="5">
    <source>
        <dbReference type="Pfam" id="PF00535"/>
    </source>
</evidence>
<feature type="transmembrane region" description="Helical" evidence="4">
    <location>
        <begin position="284"/>
        <end position="304"/>
    </location>
</feature>
<dbReference type="PANTHER" id="PTHR43630:SF1">
    <property type="entry name" value="POLY-BETA-1,6-N-ACETYL-D-GLUCOSAMINE SYNTHASE"/>
    <property type="match status" value="1"/>
</dbReference>
<evidence type="ECO:0000256" key="2">
    <source>
        <dbReference type="ARBA" id="ARBA00022676"/>
    </source>
</evidence>
<dbReference type="EMBL" id="SNQI01000002">
    <property type="protein sequence ID" value="TEW75488.1"/>
    <property type="molecule type" value="Genomic_DNA"/>
</dbReference>
<feature type="domain" description="Glycosyltransferase 2-like" evidence="5">
    <location>
        <begin position="44"/>
        <end position="178"/>
    </location>
</feature>